<dbReference type="Proteomes" id="UP000286806">
    <property type="component" value="Unassembled WGS sequence"/>
</dbReference>
<evidence type="ECO:0000313" key="1">
    <source>
        <dbReference type="EMBL" id="GBL46623.1"/>
    </source>
</evidence>
<evidence type="ECO:0000313" key="2">
    <source>
        <dbReference type="Proteomes" id="UP000286806"/>
    </source>
</evidence>
<comment type="caution">
    <text evidence="1">The sequence shown here is derived from an EMBL/GenBank/DDBJ whole genome shotgun (WGS) entry which is preliminary data.</text>
</comment>
<keyword evidence="2" id="KW-1185">Reference proteome</keyword>
<sequence>MEQLQFHHEYEAHQMVVEALNQFNLSGDELDERRLHILAVLRHAGGALQEGMVTQYLKNQTAFRYAGKSLWQEIFAFYWQLALAYQSFVKAATRNQPVLAQQLPTITLLALHYQGKLIQWRYMRYETPTSDAWRNVHALYAIAECNGFAERCLKLGNNAEASCAHIYAHILLLNLINPIGLCPWKIELAAYWIHTWCRQLQPSQQLDRQVHTHWLDLAGYAPLCHIGHQPVEGNALRYWSLQGVLTALEITRAQLINPPPSPLDGIKNEADVPALLDDIRAILNRSGPQRHAPRLEQNTSALVVCGFEHVLQTLSGAAGAFPAQFEPWIMQDEGEDGYGLTHYGTPAVIPDHGTLISLRTGTKTHPLVLAAVRWIDTQPGHPIKLGAERLGTAPRVVALHGVDHLMSESIFSLTNPPADCVPTPCIFLPEQDGRRFSSALVVGDMSIAPTQIYDMLDGNYIYRVRITHEQGRSDDWVLLNFNILTRCHVEMV</sequence>
<dbReference type="EMBL" id="BGOW01000021">
    <property type="protein sequence ID" value="GBL46623.1"/>
    <property type="molecule type" value="Genomic_DNA"/>
</dbReference>
<proteinExistence type="predicted"/>
<organism evidence="1 2">
    <name type="scientific">Sulfuriferula multivorans</name>
    <dbReference type="NCBI Taxonomy" id="1559896"/>
    <lineage>
        <taxon>Bacteria</taxon>
        <taxon>Pseudomonadati</taxon>
        <taxon>Pseudomonadota</taxon>
        <taxon>Betaproteobacteria</taxon>
        <taxon>Nitrosomonadales</taxon>
        <taxon>Sulfuricellaceae</taxon>
        <taxon>Sulfuriferula</taxon>
    </lineage>
</organism>
<gene>
    <name evidence="1" type="ORF">SFMTTN_2439</name>
</gene>
<protein>
    <submittedName>
        <fullName evidence="1">Uncharacterized protein</fullName>
    </submittedName>
</protein>
<dbReference type="AlphaFoldDB" id="A0A401JGA8"/>
<reference evidence="1 2" key="1">
    <citation type="journal article" date="2019" name="Front. Microbiol.">
        <title>Genomes of Neutrophilic Sulfur-Oxidizing Chemolithoautotrophs Representing 9 Proteobacterial Species From 8 Genera.</title>
        <authorList>
            <person name="Watanabe T."/>
            <person name="Kojima H."/>
            <person name="Umezawa K."/>
            <person name="Hori C."/>
            <person name="Takasuka T.E."/>
            <person name="Kato Y."/>
            <person name="Fukui M."/>
        </authorList>
    </citation>
    <scope>NUCLEOTIDE SEQUENCE [LARGE SCALE GENOMIC DNA]</scope>
    <source>
        <strain evidence="1 2">TTN</strain>
    </source>
</reference>
<accession>A0A401JGA8</accession>
<name>A0A401JGA8_9PROT</name>